<reference evidence="12" key="2">
    <citation type="submission" date="2020-09" db="EMBL/GenBank/DDBJ databases">
        <authorList>
            <person name="Sun Q."/>
            <person name="Zhou Y."/>
        </authorList>
    </citation>
    <scope>NUCLEOTIDE SEQUENCE</scope>
    <source>
        <strain evidence="12">CGMCC 1.12924</strain>
    </source>
</reference>
<keyword evidence="8" id="KW-0902">Two-component regulatory system</keyword>
<keyword evidence="4" id="KW-0808">Transferase</keyword>
<evidence type="ECO:0000256" key="7">
    <source>
        <dbReference type="ARBA" id="ARBA00022840"/>
    </source>
</evidence>
<name>A0A8J2YB87_9FLAO</name>
<proteinExistence type="predicted"/>
<evidence type="ECO:0000259" key="11">
    <source>
        <dbReference type="Pfam" id="PF07730"/>
    </source>
</evidence>
<organism evidence="12 13">
    <name type="scientific">Planktosalinus lacus</name>
    <dbReference type="NCBI Taxonomy" id="1526573"/>
    <lineage>
        <taxon>Bacteria</taxon>
        <taxon>Pseudomonadati</taxon>
        <taxon>Bacteroidota</taxon>
        <taxon>Flavobacteriia</taxon>
        <taxon>Flavobacteriales</taxon>
        <taxon>Flavobacteriaceae</taxon>
        <taxon>Planktosalinus</taxon>
    </lineage>
</organism>
<evidence type="ECO:0000313" key="13">
    <source>
        <dbReference type="Proteomes" id="UP000652231"/>
    </source>
</evidence>
<evidence type="ECO:0000313" key="12">
    <source>
        <dbReference type="EMBL" id="GGD97195.1"/>
    </source>
</evidence>
<evidence type="ECO:0000256" key="9">
    <source>
        <dbReference type="SAM" id="Phobius"/>
    </source>
</evidence>
<evidence type="ECO:0000256" key="6">
    <source>
        <dbReference type="ARBA" id="ARBA00022777"/>
    </source>
</evidence>
<evidence type="ECO:0000256" key="4">
    <source>
        <dbReference type="ARBA" id="ARBA00022679"/>
    </source>
</evidence>
<accession>A0A8J2YB87</accession>
<dbReference type="InterPro" id="IPR003594">
    <property type="entry name" value="HATPase_dom"/>
</dbReference>
<dbReference type="Gene3D" id="3.30.565.10">
    <property type="entry name" value="Histidine kinase-like ATPase, C-terminal domain"/>
    <property type="match status" value="1"/>
</dbReference>
<evidence type="ECO:0000259" key="10">
    <source>
        <dbReference type="Pfam" id="PF02518"/>
    </source>
</evidence>
<dbReference type="Gene3D" id="1.20.5.1930">
    <property type="match status" value="1"/>
</dbReference>
<dbReference type="PANTHER" id="PTHR24421:SF10">
    <property type="entry name" value="NITRATE_NITRITE SENSOR PROTEIN NARQ"/>
    <property type="match status" value="1"/>
</dbReference>
<protein>
    <recommendedName>
        <fullName evidence="2">histidine kinase</fullName>
        <ecNumber evidence="2">2.7.13.3</ecNumber>
    </recommendedName>
</protein>
<dbReference type="GO" id="GO:0000155">
    <property type="term" value="F:phosphorelay sensor kinase activity"/>
    <property type="evidence" value="ECO:0007669"/>
    <property type="project" value="InterPro"/>
</dbReference>
<dbReference type="PANTHER" id="PTHR24421">
    <property type="entry name" value="NITRATE/NITRITE SENSOR PROTEIN NARX-RELATED"/>
    <property type="match status" value="1"/>
</dbReference>
<gene>
    <name evidence="12" type="ORF">GCM10011312_20890</name>
</gene>
<feature type="domain" description="Signal transduction histidine kinase subgroup 3 dimerisation and phosphoacceptor" evidence="11">
    <location>
        <begin position="67"/>
        <end position="125"/>
    </location>
</feature>
<reference evidence="12" key="1">
    <citation type="journal article" date="2014" name="Int. J. Syst. Evol. Microbiol.">
        <title>Complete genome sequence of Corynebacterium casei LMG S-19264T (=DSM 44701T), isolated from a smear-ripened cheese.</title>
        <authorList>
            <consortium name="US DOE Joint Genome Institute (JGI-PGF)"/>
            <person name="Walter F."/>
            <person name="Albersmeier A."/>
            <person name="Kalinowski J."/>
            <person name="Ruckert C."/>
        </authorList>
    </citation>
    <scope>NUCLEOTIDE SEQUENCE</scope>
    <source>
        <strain evidence="12">CGMCC 1.12924</strain>
    </source>
</reference>
<dbReference type="Pfam" id="PF07730">
    <property type="entry name" value="HisKA_3"/>
    <property type="match status" value="1"/>
</dbReference>
<dbReference type="AlphaFoldDB" id="A0A8J2YB87"/>
<evidence type="ECO:0000256" key="5">
    <source>
        <dbReference type="ARBA" id="ARBA00022741"/>
    </source>
</evidence>
<dbReference type="InterPro" id="IPR011712">
    <property type="entry name" value="Sig_transdc_His_kin_sub3_dim/P"/>
</dbReference>
<keyword evidence="3" id="KW-0597">Phosphoprotein</keyword>
<feature type="domain" description="Histidine kinase/HSP90-like ATPase" evidence="10">
    <location>
        <begin position="168"/>
        <end position="254"/>
    </location>
</feature>
<sequence>MLEKEQILLLVYFISIIVFVITFVVIFFIAFQKRKNNMLIQKFKAEQAFEKELASTKIEIQEQTLKNISWELHDNIGQLLSVVNMQLNMMKIQASDDFKSSIDETKEVVNTTVEEVRTLSKTLNSEVIQKNGLLRTVEIELERIERLKYAQTVFEIKGDYFKIPDTEEIIIFRILQEFLSNSIKYSRANTIKAFFNYHNNSLTINLEDDGVGFDTTQKTESSGLQNMASRAQMIGAHFSLTSKINEGTKLRLTHLNNTQ</sequence>
<keyword evidence="5" id="KW-0547">Nucleotide-binding</keyword>
<keyword evidence="9" id="KW-0472">Membrane</keyword>
<feature type="transmembrane region" description="Helical" evidence="9">
    <location>
        <begin position="6"/>
        <end position="31"/>
    </location>
</feature>
<keyword evidence="13" id="KW-1185">Reference proteome</keyword>
<evidence type="ECO:0000256" key="2">
    <source>
        <dbReference type="ARBA" id="ARBA00012438"/>
    </source>
</evidence>
<evidence type="ECO:0000256" key="3">
    <source>
        <dbReference type="ARBA" id="ARBA00022553"/>
    </source>
</evidence>
<keyword evidence="6" id="KW-0418">Kinase</keyword>
<evidence type="ECO:0000256" key="8">
    <source>
        <dbReference type="ARBA" id="ARBA00023012"/>
    </source>
</evidence>
<comment type="caution">
    <text evidence="12">The sequence shown here is derived from an EMBL/GenBank/DDBJ whole genome shotgun (WGS) entry which is preliminary data.</text>
</comment>
<dbReference type="SUPFAM" id="SSF55874">
    <property type="entry name" value="ATPase domain of HSP90 chaperone/DNA topoisomerase II/histidine kinase"/>
    <property type="match status" value="1"/>
</dbReference>
<dbReference type="InterPro" id="IPR050482">
    <property type="entry name" value="Sensor_HK_TwoCompSys"/>
</dbReference>
<dbReference type="EC" id="2.7.13.3" evidence="2"/>
<dbReference type="GO" id="GO:0005524">
    <property type="term" value="F:ATP binding"/>
    <property type="evidence" value="ECO:0007669"/>
    <property type="project" value="UniProtKB-KW"/>
</dbReference>
<comment type="catalytic activity">
    <reaction evidence="1">
        <text>ATP + protein L-histidine = ADP + protein N-phospho-L-histidine.</text>
        <dbReference type="EC" id="2.7.13.3"/>
    </reaction>
</comment>
<dbReference type="Pfam" id="PF02518">
    <property type="entry name" value="HATPase_c"/>
    <property type="match status" value="1"/>
</dbReference>
<dbReference type="InterPro" id="IPR036890">
    <property type="entry name" value="HATPase_C_sf"/>
</dbReference>
<dbReference type="CDD" id="cd16917">
    <property type="entry name" value="HATPase_UhpB-NarQ-NarX-like"/>
    <property type="match status" value="1"/>
</dbReference>
<keyword evidence="9" id="KW-1133">Transmembrane helix</keyword>
<dbReference type="EMBL" id="BMGK01000008">
    <property type="protein sequence ID" value="GGD97195.1"/>
    <property type="molecule type" value="Genomic_DNA"/>
</dbReference>
<keyword evidence="9" id="KW-0812">Transmembrane</keyword>
<keyword evidence="7" id="KW-0067">ATP-binding</keyword>
<evidence type="ECO:0000256" key="1">
    <source>
        <dbReference type="ARBA" id="ARBA00000085"/>
    </source>
</evidence>
<dbReference type="Proteomes" id="UP000652231">
    <property type="component" value="Unassembled WGS sequence"/>
</dbReference>
<dbReference type="GO" id="GO:0016020">
    <property type="term" value="C:membrane"/>
    <property type="evidence" value="ECO:0007669"/>
    <property type="project" value="InterPro"/>
</dbReference>
<dbReference type="GO" id="GO:0046983">
    <property type="term" value="F:protein dimerization activity"/>
    <property type="evidence" value="ECO:0007669"/>
    <property type="project" value="InterPro"/>
</dbReference>